<dbReference type="Proteomes" id="UP001610706">
    <property type="component" value="Unassembled WGS sequence"/>
</dbReference>
<comment type="caution">
    <text evidence="4">The sequence shown here is derived from an EMBL/GenBank/DDBJ whole genome shotgun (WGS) entry which is preliminary data.</text>
</comment>
<gene>
    <name evidence="4" type="ORF">AB9R89_11905</name>
</gene>
<dbReference type="InterPro" id="IPR028082">
    <property type="entry name" value="Peripla_BP_I"/>
</dbReference>
<reference evidence="4 5" key="1">
    <citation type="submission" date="2024-08" db="EMBL/GenBank/DDBJ databases">
        <title>Oceanimonas smirnovii Genome sequencing and assembly.</title>
        <authorList>
            <person name="Tang B."/>
        </authorList>
    </citation>
    <scope>NUCLEOTIDE SEQUENCE [LARGE SCALE GENOMIC DNA]</scope>
    <source>
        <strain evidence="4 5">OS2020-119</strain>
    </source>
</reference>
<evidence type="ECO:0000256" key="1">
    <source>
        <dbReference type="ARBA" id="ARBA00004418"/>
    </source>
</evidence>
<evidence type="ECO:0000259" key="3">
    <source>
        <dbReference type="Pfam" id="PF13407"/>
    </source>
</evidence>
<feature type="domain" description="Periplasmic binding protein" evidence="3">
    <location>
        <begin position="75"/>
        <end position="324"/>
    </location>
</feature>
<dbReference type="PANTHER" id="PTHR30036">
    <property type="entry name" value="D-XYLOSE-BINDING PERIPLASMIC PROTEIN"/>
    <property type="match status" value="1"/>
</dbReference>
<dbReference type="InterPro" id="IPR025997">
    <property type="entry name" value="SBP_2_dom"/>
</dbReference>
<dbReference type="Gene3D" id="3.40.50.2300">
    <property type="match status" value="2"/>
</dbReference>
<proteinExistence type="inferred from homology"/>
<dbReference type="Pfam" id="PF13407">
    <property type="entry name" value="Peripla_BP_4"/>
    <property type="match status" value="1"/>
</dbReference>
<name>A0ABW7P3R1_9GAMM</name>
<comment type="similarity">
    <text evidence="2">Belongs to the bacterial solute-binding protein 2 family.</text>
</comment>
<dbReference type="InterPro" id="IPR050555">
    <property type="entry name" value="Bact_Solute-Bind_Prot2"/>
</dbReference>
<dbReference type="PANTHER" id="PTHR30036:SF7">
    <property type="entry name" value="ABC TRANSPORTER PERIPLASMIC-BINDING PROTEIN YPHF"/>
    <property type="match status" value="1"/>
</dbReference>
<protein>
    <submittedName>
        <fullName evidence="4">Substrate-binding domain-containing protein</fullName>
    </submittedName>
</protein>
<dbReference type="SUPFAM" id="SSF53822">
    <property type="entry name" value="Periplasmic binding protein-like I"/>
    <property type="match status" value="1"/>
</dbReference>
<organism evidence="4 5">
    <name type="scientific">Oceanimonas smirnovii</name>
    <dbReference type="NCBI Taxonomy" id="264574"/>
    <lineage>
        <taxon>Bacteria</taxon>
        <taxon>Pseudomonadati</taxon>
        <taxon>Pseudomonadota</taxon>
        <taxon>Gammaproteobacteria</taxon>
        <taxon>Aeromonadales</taxon>
        <taxon>Aeromonadaceae</taxon>
        <taxon>Oceanimonas</taxon>
    </lineage>
</organism>
<evidence type="ECO:0000256" key="2">
    <source>
        <dbReference type="ARBA" id="ARBA00007639"/>
    </source>
</evidence>
<dbReference type="EMBL" id="JBGFTR010000018">
    <property type="protein sequence ID" value="MFH7566028.1"/>
    <property type="molecule type" value="Genomic_DNA"/>
</dbReference>
<dbReference type="RefSeq" id="WP_317074099.1">
    <property type="nucleotide sequence ID" value="NZ_CP166302.1"/>
</dbReference>
<keyword evidence="5" id="KW-1185">Reference proteome</keyword>
<accession>A0ABW7P3R1</accession>
<evidence type="ECO:0000313" key="5">
    <source>
        <dbReference type="Proteomes" id="UP001610706"/>
    </source>
</evidence>
<comment type="subcellular location">
    <subcellularLocation>
        <location evidence="1">Periplasm</location>
    </subcellularLocation>
</comment>
<dbReference type="PROSITE" id="PS51257">
    <property type="entry name" value="PROKAR_LIPOPROTEIN"/>
    <property type="match status" value="1"/>
</dbReference>
<sequence length="368" mass="42055">MTLSRLSLFTSLLFVLTVSCYVKAESKEYWTYQEYMNAFPEQQQREQTFAERVRQPVTEKSSKIATPLNIAMLTPDVQASDYWWRNRISMARRLQEMGIPFSLTSYSFQPATTMRQQEQLLADALKSNPDYLIFTLNALRHRVLVEKILARGHPKLILMNITTPLKHWQHNQPFFYVGFDHREGTRQLKEAIKKMLGSEANYLMLYGTRGYISEVRGDEFIRLTATNPGYQLRNAFYTDVKPDIARQAVLQALNDDKDINLIYACTTDIALGAADAVKQLGLQNRVILNGWGGGIAELDAIAKGDLDITVMRMNDDNGIAMAEAIRLDQENKPEQIPLIYSGDFAIVDRHTPAAEMEQLKAHAFRYSQ</sequence>
<evidence type="ECO:0000313" key="4">
    <source>
        <dbReference type="EMBL" id="MFH7566028.1"/>
    </source>
</evidence>